<reference evidence="11" key="1">
    <citation type="journal article" date="2015" name="PLoS ONE">
        <title>The Peripheral Olfactory Repertoire of the Lightbrown Apple Moth, Epiphyas postvittana.</title>
        <authorList>
            <person name="Corcoran J.A."/>
            <person name="Jordan M.D."/>
            <person name="Thrimawithana A.H."/>
            <person name="Crowhurst R.N."/>
            <person name="Newcomb R.D."/>
        </authorList>
    </citation>
    <scope>NUCLEOTIDE SEQUENCE</scope>
</reference>
<keyword evidence="9 10" id="KW-0807">Transducer</keyword>
<evidence type="ECO:0000256" key="3">
    <source>
        <dbReference type="ARBA" id="ARBA00022606"/>
    </source>
</evidence>
<organism evidence="11">
    <name type="scientific">Epiphyas postvittana</name>
    <name type="common">Light brown apple moth</name>
    <dbReference type="NCBI Taxonomy" id="65032"/>
    <lineage>
        <taxon>Eukaryota</taxon>
        <taxon>Metazoa</taxon>
        <taxon>Ecdysozoa</taxon>
        <taxon>Arthropoda</taxon>
        <taxon>Hexapoda</taxon>
        <taxon>Insecta</taxon>
        <taxon>Pterygota</taxon>
        <taxon>Neoptera</taxon>
        <taxon>Endopterygota</taxon>
        <taxon>Lepidoptera</taxon>
        <taxon>Glossata</taxon>
        <taxon>Ditrysia</taxon>
        <taxon>Tortricoidea</taxon>
        <taxon>Tortricidae</taxon>
        <taxon>Tortricinae</taxon>
        <taxon>Epiphyas</taxon>
    </lineage>
</organism>
<evidence type="ECO:0000256" key="6">
    <source>
        <dbReference type="ARBA" id="ARBA00022989"/>
    </source>
</evidence>
<keyword evidence="3 10" id="KW-0716">Sensory transduction</keyword>
<feature type="transmembrane region" description="Helical" evidence="10">
    <location>
        <begin position="119"/>
        <end position="140"/>
    </location>
</feature>
<dbReference type="GO" id="GO:0005549">
    <property type="term" value="F:odorant binding"/>
    <property type="evidence" value="ECO:0007669"/>
    <property type="project" value="InterPro"/>
</dbReference>
<keyword evidence="7 10" id="KW-0472">Membrane</keyword>
<protein>
    <recommendedName>
        <fullName evidence="10">Odorant receptor</fullName>
    </recommendedName>
</protein>
<evidence type="ECO:0000256" key="8">
    <source>
        <dbReference type="ARBA" id="ARBA00023170"/>
    </source>
</evidence>
<keyword evidence="5 10" id="KW-0552">Olfaction</keyword>
<dbReference type="EMBL" id="GCVX01000180">
    <property type="protein sequence ID" value="JAI18050.1"/>
    <property type="molecule type" value="Transcribed_RNA"/>
</dbReference>
<evidence type="ECO:0000313" key="11">
    <source>
        <dbReference type="EMBL" id="JAI18050.1"/>
    </source>
</evidence>
<evidence type="ECO:0000256" key="1">
    <source>
        <dbReference type="ARBA" id="ARBA00004651"/>
    </source>
</evidence>
<keyword evidence="2" id="KW-1003">Cell membrane</keyword>
<comment type="caution">
    <text evidence="10">Lacks conserved residue(s) required for the propagation of feature annotation.</text>
</comment>
<keyword evidence="4 10" id="KW-0812">Transmembrane</keyword>
<feature type="transmembrane region" description="Helical" evidence="10">
    <location>
        <begin position="32"/>
        <end position="51"/>
    </location>
</feature>
<evidence type="ECO:0000256" key="7">
    <source>
        <dbReference type="ARBA" id="ARBA00023136"/>
    </source>
</evidence>
<evidence type="ECO:0000256" key="10">
    <source>
        <dbReference type="RuleBase" id="RU351113"/>
    </source>
</evidence>
<evidence type="ECO:0000256" key="2">
    <source>
        <dbReference type="ARBA" id="ARBA00022475"/>
    </source>
</evidence>
<evidence type="ECO:0000256" key="4">
    <source>
        <dbReference type="ARBA" id="ARBA00022692"/>
    </source>
</evidence>
<dbReference type="AlphaFoldDB" id="A0A0K8TVE9"/>
<dbReference type="PANTHER" id="PTHR21137">
    <property type="entry name" value="ODORANT RECEPTOR"/>
    <property type="match status" value="1"/>
</dbReference>
<dbReference type="PANTHER" id="PTHR21137:SF35">
    <property type="entry name" value="ODORANT RECEPTOR 19A-RELATED"/>
    <property type="match status" value="1"/>
</dbReference>
<keyword evidence="6 10" id="KW-1133">Transmembrane helix</keyword>
<accession>A0A0K8TVE9</accession>
<feature type="transmembrane region" description="Helical" evidence="10">
    <location>
        <begin position="186"/>
        <end position="211"/>
    </location>
</feature>
<evidence type="ECO:0000256" key="9">
    <source>
        <dbReference type="ARBA" id="ARBA00023224"/>
    </source>
</evidence>
<evidence type="ECO:0000256" key="5">
    <source>
        <dbReference type="ARBA" id="ARBA00022725"/>
    </source>
</evidence>
<dbReference type="GO" id="GO:0007165">
    <property type="term" value="P:signal transduction"/>
    <property type="evidence" value="ECO:0007669"/>
    <property type="project" value="UniProtKB-KW"/>
</dbReference>
<name>A0A0K8TVE9_EPIPO</name>
<proteinExistence type="inferred from homology"/>
<dbReference type="InterPro" id="IPR004117">
    <property type="entry name" value="7tm6_olfct_rcpt"/>
</dbReference>
<sequence>MGVAMTLFRLGNSVWWGLPPTPKIIRLHGDTFVIVALICLVLQIVYLYTYYSELSFMTLGTMFAMIPATIVCNAKLIVSMKPAYKRIMQNMMDKIHVHNFLDENDEFIKKKLVKVERNIRWITSFLVGFIFMDWLLWIIVPLRNNIINKERIANGTVRLETCLYMWMPFEYGYDFKTWLIIHSMNVYLVFTGGLVLPFCDSINFIFIFHFLSHIDILRHKIQTCFDGELDDKETKEKIVGIIKYHSFILRTFDDMKAGFGANVTLNYLHNLINDSLLLYQIMVGDKANRLTYLFMIQFHMGGLIVVSFALEQIRIKTDDLALVLYHVPWEKMSTTNQKLLIPILLRMQKPLVFVGALGLETGVRPLANIIKSTFSYYVMLKSSIE</sequence>
<feature type="transmembrane region" description="Helical" evidence="10">
    <location>
        <begin position="57"/>
        <end position="78"/>
    </location>
</feature>
<dbReference type="GO" id="GO:0004984">
    <property type="term" value="F:olfactory receptor activity"/>
    <property type="evidence" value="ECO:0007669"/>
    <property type="project" value="InterPro"/>
</dbReference>
<feature type="transmembrane region" description="Helical" evidence="10">
    <location>
        <begin position="290"/>
        <end position="310"/>
    </location>
</feature>
<comment type="subcellular location">
    <subcellularLocation>
        <location evidence="1 10">Cell membrane</location>
        <topology evidence="1 10">Multi-pass membrane protein</topology>
    </subcellularLocation>
</comment>
<dbReference type="GO" id="GO:0005886">
    <property type="term" value="C:plasma membrane"/>
    <property type="evidence" value="ECO:0007669"/>
    <property type="project" value="UniProtKB-SubCell"/>
</dbReference>
<keyword evidence="8 10" id="KW-0675">Receptor</keyword>
<dbReference type="Pfam" id="PF02949">
    <property type="entry name" value="7tm_6"/>
    <property type="match status" value="1"/>
</dbReference>
<comment type="similarity">
    <text evidence="10">Belongs to the insect chemoreceptor superfamily. Heteromeric odorant receptor channel (TC 1.A.69) family.</text>
</comment>